<dbReference type="RefSeq" id="WP_275594401.1">
    <property type="nucleotide sequence ID" value="NZ_CP102381.1"/>
</dbReference>
<organism evidence="1 2">
    <name type="scientific">Thiomicrorhabdus lithotrophica</name>
    <dbReference type="NCBI Taxonomy" id="2949997"/>
    <lineage>
        <taxon>Bacteria</taxon>
        <taxon>Pseudomonadati</taxon>
        <taxon>Pseudomonadota</taxon>
        <taxon>Gammaproteobacteria</taxon>
        <taxon>Thiotrichales</taxon>
        <taxon>Piscirickettsiaceae</taxon>
        <taxon>Thiomicrorhabdus</taxon>
    </lineage>
</organism>
<sequence length="76" mass="8953">MKQFLIAIDQGFNTLVWLKSEGFGMATETLSARAWRLRHDSNGYKIINLLFFWQDNHCKGAYENRLNDVNAPKEYR</sequence>
<evidence type="ECO:0000313" key="2">
    <source>
        <dbReference type="Proteomes" id="UP001222275"/>
    </source>
</evidence>
<gene>
    <name evidence="1" type="ORF">NR989_09000</name>
</gene>
<reference evidence="1 2" key="1">
    <citation type="submission" date="2022-06" db="EMBL/GenBank/DDBJ databases">
        <title>Thiomicrohabdus sp. nov, an obligately chemolithoautotrophic, sulfur-oxidizing bacterium isolated from beach of Guanyin Mountain. Amoy.</title>
        <authorList>
            <person name="Zhu H."/>
        </authorList>
    </citation>
    <scope>NUCLEOTIDE SEQUENCE [LARGE SCALE GENOMIC DNA]</scope>
    <source>
        <strain evidence="1 2">XGS-01</strain>
    </source>
</reference>
<dbReference type="EMBL" id="CP102381">
    <property type="protein sequence ID" value="WEJ62144.1"/>
    <property type="molecule type" value="Genomic_DNA"/>
</dbReference>
<keyword evidence="2" id="KW-1185">Reference proteome</keyword>
<dbReference type="Proteomes" id="UP001222275">
    <property type="component" value="Chromosome"/>
</dbReference>
<evidence type="ECO:0000313" key="1">
    <source>
        <dbReference type="EMBL" id="WEJ62144.1"/>
    </source>
</evidence>
<proteinExistence type="predicted"/>
<protein>
    <submittedName>
        <fullName evidence="1">Uncharacterized protein</fullName>
    </submittedName>
</protein>
<name>A0ABY8C859_9GAMM</name>
<accession>A0ABY8C859</accession>